<reference evidence="2" key="1">
    <citation type="submission" date="2020-04" db="EMBL/GenBank/DDBJ databases">
        <title>Hybrid Assembly of Korean Phytophthora infestans isolates.</title>
        <authorList>
            <person name="Prokchorchik M."/>
            <person name="Lee Y."/>
            <person name="Seo J."/>
            <person name="Cho J.-H."/>
            <person name="Park Y.-E."/>
            <person name="Jang D.-C."/>
            <person name="Im J.-S."/>
            <person name="Choi J.-G."/>
            <person name="Park H.-J."/>
            <person name="Lee G.-B."/>
            <person name="Lee Y.-G."/>
            <person name="Hong S.-Y."/>
            <person name="Cho K."/>
            <person name="Sohn K.H."/>
        </authorList>
    </citation>
    <scope>NUCLEOTIDE SEQUENCE</scope>
    <source>
        <strain evidence="2">KR_1_A1</strain>
    </source>
</reference>
<gene>
    <name evidence="2" type="ORF">GN244_ATG12948</name>
</gene>
<feature type="region of interest" description="Disordered" evidence="1">
    <location>
        <begin position="112"/>
        <end position="134"/>
    </location>
</feature>
<name>A0A833T123_PHYIN</name>
<organism evidence="2 3">
    <name type="scientific">Phytophthora infestans</name>
    <name type="common">Potato late blight agent</name>
    <name type="synonym">Botrytis infestans</name>
    <dbReference type="NCBI Taxonomy" id="4787"/>
    <lineage>
        <taxon>Eukaryota</taxon>
        <taxon>Sar</taxon>
        <taxon>Stramenopiles</taxon>
        <taxon>Oomycota</taxon>
        <taxon>Peronosporomycetes</taxon>
        <taxon>Peronosporales</taxon>
        <taxon>Peronosporaceae</taxon>
        <taxon>Phytophthora</taxon>
    </lineage>
</organism>
<feature type="compositionally biased region" description="Polar residues" evidence="1">
    <location>
        <begin position="151"/>
        <end position="167"/>
    </location>
</feature>
<evidence type="ECO:0000313" key="2">
    <source>
        <dbReference type="EMBL" id="KAF4035174.1"/>
    </source>
</evidence>
<keyword evidence="3" id="KW-1185">Reference proteome</keyword>
<dbReference type="AlphaFoldDB" id="A0A833T123"/>
<protein>
    <submittedName>
        <fullName evidence="2">Uncharacterized protein</fullName>
    </submittedName>
</protein>
<evidence type="ECO:0000313" key="3">
    <source>
        <dbReference type="Proteomes" id="UP000602510"/>
    </source>
</evidence>
<comment type="caution">
    <text evidence="2">The sequence shown here is derived from an EMBL/GenBank/DDBJ whole genome shotgun (WGS) entry which is preliminary data.</text>
</comment>
<dbReference type="EMBL" id="WSZM01000331">
    <property type="protein sequence ID" value="KAF4035174.1"/>
    <property type="molecule type" value="Genomic_DNA"/>
</dbReference>
<feature type="region of interest" description="Disordered" evidence="1">
    <location>
        <begin position="150"/>
        <end position="177"/>
    </location>
</feature>
<evidence type="ECO:0000256" key="1">
    <source>
        <dbReference type="SAM" id="MobiDB-lite"/>
    </source>
</evidence>
<sequence>MLRISGVAFVRCGDGLRDVPVTSFNMFAGLCNFTFAPSRQMPTSAAFHGYEARTQLQISKPLVHRIGALVEVVAPAIELDTTRQITSTITSPLSMEMTANAAAIRARTTFKEHTRDERKQHGSSRDEATVAHLADRSGLTLSGLDRDVLTMGSTSTTEGAQANSSYGYTGDRHTAGS</sequence>
<accession>A0A833T123</accession>
<proteinExistence type="predicted"/>
<dbReference type="Proteomes" id="UP000602510">
    <property type="component" value="Unassembled WGS sequence"/>
</dbReference>